<dbReference type="SUPFAM" id="SSF51430">
    <property type="entry name" value="NAD(P)-linked oxidoreductase"/>
    <property type="match status" value="1"/>
</dbReference>
<dbReference type="Gene3D" id="3.20.20.100">
    <property type="entry name" value="NADP-dependent oxidoreductase domain"/>
    <property type="match status" value="1"/>
</dbReference>
<dbReference type="InterPro" id="IPR020471">
    <property type="entry name" value="AKR"/>
</dbReference>
<evidence type="ECO:0000313" key="2">
    <source>
        <dbReference type="EMBL" id="MFD1785365.1"/>
    </source>
</evidence>
<accession>A0ABW4N7W6</accession>
<dbReference type="PRINTS" id="PR00069">
    <property type="entry name" value="ALDKETRDTASE"/>
</dbReference>
<keyword evidence="3" id="KW-1185">Reference proteome</keyword>
<dbReference type="PANTHER" id="PTHR43312:SF1">
    <property type="entry name" value="NADP-DEPENDENT OXIDOREDUCTASE DOMAIN-CONTAINING PROTEIN"/>
    <property type="match status" value="1"/>
</dbReference>
<dbReference type="EMBL" id="JBHUEY010000006">
    <property type="protein sequence ID" value="MFD1785365.1"/>
    <property type="molecule type" value="Genomic_DNA"/>
</dbReference>
<dbReference type="Proteomes" id="UP001597237">
    <property type="component" value="Unassembled WGS sequence"/>
</dbReference>
<proteinExistence type="predicted"/>
<feature type="domain" description="NADP-dependent oxidoreductase" evidence="1">
    <location>
        <begin position="27"/>
        <end position="305"/>
    </location>
</feature>
<protein>
    <submittedName>
        <fullName evidence="2">Aldo/keto reductase</fullName>
    </submittedName>
</protein>
<dbReference type="RefSeq" id="WP_377284154.1">
    <property type="nucleotide sequence ID" value="NZ_JBHRSI010000013.1"/>
</dbReference>
<dbReference type="PANTHER" id="PTHR43312">
    <property type="entry name" value="D-THREO-ALDOSE 1-DEHYDROGENASE"/>
    <property type="match status" value="1"/>
</dbReference>
<sequence length="316" mass="33989">MQTVRLGRTGVEVSVAGLGCGGHSRLGMARGASAEDAAGIVRLALDLGITFIDTARAYGTEEAVGLGVQGRRDQVFISTKAAPTRGGVGRDELISAEALAESLELSLRRLQTDRVDLFNLHGVQPAHYDHCAQVLVPELKRQQAAGKIRFLGLTEQFGRDTRHETLARAVPEGLFDVVMVGFNLLNPSARRRVFPLTIRHDVGTLIMFAVRRALSDPAALRDVAARLVESGEVDRGALDPDDPLDFVARHPDVESVVQAAYRFCRHEPGANVILTGTGSGEHLRQNVRSILAPPLPAELSARLEAVFGRVDSVSGN</sequence>
<organism evidence="2 3">
    <name type="scientific">Phenylobacterium terrae</name>
    <dbReference type="NCBI Taxonomy" id="2665495"/>
    <lineage>
        <taxon>Bacteria</taxon>
        <taxon>Pseudomonadati</taxon>
        <taxon>Pseudomonadota</taxon>
        <taxon>Alphaproteobacteria</taxon>
        <taxon>Caulobacterales</taxon>
        <taxon>Caulobacteraceae</taxon>
        <taxon>Phenylobacterium</taxon>
    </lineage>
</organism>
<name>A0ABW4N7W6_9CAUL</name>
<gene>
    <name evidence="2" type="ORF">ACFSC0_18340</name>
</gene>
<dbReference type="Pfam" id="PF00248">
    <property type="entry name" value="Aldo_ket_red"/>
    <property type="match status" value="1"/>
</dbReference>
<dbReference type="InterPro" id="IPR053135">
    <property type="entry name" value="AKR2_Oxidoreductase"/>
</dbReference>
<dbReference type="InterPro" id="IPR036812">
    <property type="entry name" value="NAD(P)_OxRdtase_dom_sf"/>
</dbReference>
<evidence type="ECO:0000313" key="3">
    <source>
        <dbReference type="Proteomes" id="UP001597237"/>
    </source>
</evidence>
<comment type="caution">
    <text evidence="2">The sequence shown here is derived from an EMBL/GenBank/DDBJ whole genome shotgun (WGS) entry which is preliminary data.</text>
</comment>
<dbReference type="InterPro" id="IPR023210">
    <property type="entry name" value="NADP_OxRdtase_dom"/>
</dbReference>
<reference evidence="3" key="1">
    <citation type="journal article" date="2019" name="Int. J. Syst. Evol. Microbiol.">
        <title>The Global Catalogue of Microorganisms (GCM) 10K type strain sequencing project: providing services to taxonomists for standard genome sequencing and annotation.</title>
        <authorList>
            <consortium name="The Broad Institute Genomics Platform"/>
            <consortium name="The Broad Institute Genome Sequencing Center for Infectious Disease"/>
            <person name="Wu L."/>
            <person name="Ma J."/>
        </authorList>
    </citation>
    <scope>NUCLEOTIDE SEQUENCE [LARGE SCALE GENOMIC DNA]</scope>
    <source>
        <strain evidence="3">DFY28</strain>
    </source>
</reference>
<evidence type="ECO:0000259" key="1">
    <source>
        <dbReference type="Pfam" id="PF00248"/>
    </source>
</evidence>